<organism evidence="2 3">
    <name type="scientific">Acrobeloides nanus</name>
    <dbReference type="NCBI Taxonomy" id="290746"/>
    <lineage>
        <taxon>Eukaryota</taxon>
        <taxon>Metazoa</taxon>
        <taxon>Ecdysozoa</taxon>
        <taxon>Nematoda</taxon>
        <taxon>Chromadorea</taxon>
        <taxon>Rhabditida</taxon>
        <taxon>Tylenchina</taxon>
        <taxon>Cephalobomorpha</taxon>
        <taxon>Cephaloboidea</taxon>
        <taxon>Cephalobidae</taxon>
        <taxon>Acrobeloides</taxon>
    </lineage>
</organism>
<feature type="signal peptide" evidence="1">
    <location>
        <begin position="1"/>
        <end position="19"/>
    </location>
</feature>
<dbReference type="AlphaFoldDB" id="A0A914CS57"/>
<dbReference type="WBParaSite" id="ACRNAN_scaffold134.g17368.t1">
    <property type="protein sequence ID" value="ACRNAN_scaffold134.g17368.t1"/>
    <property type="gene ID" value="ACRNAN_scaffold134.g17368"/>
</dbReference>
<dbReference type="Proteomes" id="UP000887540">
    <property type="component" value="Unplaced"/>
</dbReference>
<reference evidence="3" key="1">
    <citation type="submission" date="2022-11" db="UniProtKB">
        <authorList>
            <consortium name="WormBaseParasite"/>
        </authorList>
    </citation>
    <scope>IDENTIFICATION</scope>
</reference>
<dbReference type="PANTHER" id="PTHR34311">
    <property type="entry name" value="PROTEIN CBG21698-RELATED"/>
    <property type="match status" value="1"/>
</dbReference>
<proteinExistence type="predicted"/>
<feature type="chain" id="PRO_5036758287" evidence="1">
    <location>
        <begin position="20"/>
        <end position="288"/>
    </location>
</feature>
<accession>A0A914CS57</accession>
<evidence type="ECO:0000256" key="1">
    <source>
        <dbReference type="SAM" id="SignalP"/>
    </source>
</evidence>
<name>A0A914CS57_9BILA</name>
<keyword evidence="1" id="KW-0732">Signal</keyword>
<sequence length="288" mass="32139">MYVASILALALVCATQTHGFSEKAVFCQTNALNQATYNFINFIGFPGAWSQSNASALWKTYYPLAYFLNQQVSATPGSINGFYTVCNGFEQLWGMLLGFGNQNCLTAENLINGMTVDPGTAFSVVGLLNKYKFICGAGFYTLLRERNIDCVQRVIANFNTTFALCLATYQANVQHDPTSACRYIGDFTSCNALVFNTSACTNGNNVDFWWGCEGSLQFALAQFPSCRHARSCTINRSPFGIGGFERELMEYSKTHYKFENGQHWFKLPDIFKEINGKWVLSENDWVTG</sequence>
<evidence type="ECO:0000313" key="3">
    <source>
        <dbReference type="WBParaSite" id="ACRNAN_scaffold134.g17368.t1"/>
    </source>
</evidence>
<keyword evidence="2" id="KW-1185">Reference proteome</keyword>
<evidence type="ECO:0000313" key="2">
    <source>
        <dbReference type="Proteomes" id="UP000887540"/>
    </source>
</evidence>
<protein>
    <submittedName>
        <fullName evidence="3">Uncharacterized protein</fullName>
    </submittedName>
</protein>